<feature type="compositionally biased region" description="Basic and acidic residues" evidence="1">
    <location>
        <begin position="84"/>
        <end position="98"/>
    </location>
</feature>
<name>A0AAV9VJ65_9PEZI</name>
<protein>
    <submittedName>
        <fullName evidence="2">Uncharacterized protein</fullName>
    </submittedName>
</protein>
<feature type="compositionally biased region" description="Acidic residues" evidence="1">
    <location>
        <begin position="123"/>
        <end position="134"/>
    </location>
</feature>
<keyword evidence="3" id="KW-1185">Reference proteome</keyword>
<dbReference type="Proteomes" id="UP001373714">
    <property type="component" value="Unassembled WGS sequence"/>
</dbReference>
<evidence type="ECO:0000313" key="2">
    <source>
        <dbReference type="EMBL" id="KAK6360996.1"/>
    </source>
</evidence>
<comment type="caution">
    <text evidence="2">The sequence shown here is derived from an EMBL/GenBank/DDBJ whole genome shotgun (WGS) entry which is preliminary data.</text>
</comment>
<reference evidence="2 3" key="1">
    <citation type="submission" date="2019-10" db="EMBL/GenBank/DDBJ databases">
        <authorList>
            <person name="Palmer J.M."/>
        </authorList>
    </citation>
    <scope>NUCLEOTIDE SEQUENCE [LARGE SCALE GENOMIC DNA]</scope>
    <source>
        <strain evidence="2 3">TWF730</strain>
    </source>
</reference>
<feature type="compositionally biased region" description="Basic residues" evidence="1">
    <location>
        <begin position="240"/>
        <end position="253"/>
    </location>
</feature>
<evidence type="ECO:0000313" key="3">
    <source>
        <dbReference type="Proteomes" id="UP001373714"/>
    </source>
</evidence>
<feature type="compositionally biased region" description="Polar residues" evidence="1">
    <location>
        <begin position="100"/>
        <end position="114"/>
    </location>
</feature>
<feature type="compositionally biased region" description="Basic residues" evidence="1">
    <location>
        <begin position="57"/>
        <end position="70"/>
    </location>
</feature>
<gene>
    <name evidence="2" type="ORF">TWF730_007111</name>
</gene>
<evidence type="ECO:0000256" key="1">
    <source>
        <dbReference type="SAM" id="MobiDB-lite"/>
    </source>
</evidence>
<accession>A0AAV9VJ65</accession>
<proteinExistence type="predicted"/>
<feature type="region of interest" description="Disordered" evidence="1">
    <location>
        <begin position="1"/>
        <end position="134"/>
    </location>
</feature>
<feature type="region of interest" description="Disordered" evidence="1">
    <location>
        <begin position="179"/>
        <end position="265"/>
    </location>
</feature>
<sequence>MSSLLRCLCPRGSDTDTTESEIEDTVILPRRMPPDTTSATQAPRRNAMDISQASRASRPRKSKTSNRGRTRTTGEAIRSKYNKPAKDPYHRSGGKDESTLVIQPGSNFPICSSSAADKKEQQEEQEAREEDENLEVIGNILPEDIANFRAAGPGAAAAAATDADAVVTDAVVTITTSLQCPIHSSPPPPSPPPPPPKPTEQEEGQIKPTAPVTEPRTTATAVVAPSSLGDPLLDAYTTRRASHTVGNRRRRRAREGSHPAQFDDDNLYNRRSGLIFPSREQVVNSGLDPGILTSDDLAEYLRAGGVDVG</sequence>
<dbReference type="EMBL" id="JAVHNS010000003">
    <property type="protein sequence ID" value="KAK6360996.1"/>
    <property type="molecule type" value="Genomic_DNA"/>
</dbReference>
<feature type="compositionally biased region" description="Polar residues" evidence="1">
    <location>
        <begin position="35"/>
        <end position="55"/>
    </location>
</feature>
<dbReference type="AlphaFoldDB" id="A0AAV9VJ65"/>
<feature type="compositionally biased region" description="Pro residues" evidence="1">
    <location>
        <begin position="184"/>
        <end position="198"/>
    </location>
</feature>
<organism evidence="2 3">
    <name type="scientific">Orbilia blumenaviensis</name>
    <dbReference type="NCBI Taxonomy" id="1796055"/>
    <lineage>
        <taxon>Eukaryota</taxon>
        <taxon>Fungi</taxon>
        <taxon>Dikarya</taxon>
        <taxon>Ascomycota</taxon>
        <taxon>Pezizomycotina</taxon>
        <taxon>Orbiliomycetes</taxon>
        <taxon>Orbiliales</taxon>
        <taxon>Orbiliaceae</taxon>
        <taxon>Orbilia</taxon>
    </lineage>
</organism>